<protein>
    <submittedName>
        <fullName evidence="1">Uncharacterized protein</fullName>
    </submittedName>
</protein>
<reference evidence="1 2" key="1">
    <citation type="submission" date="2017-02" db="EMBL/GenBank/DDBJ databases">
        <title>Arcobacter caeni sp. nov, a new Arcobacter species isolated from reclaimed water.</title>
        <authorList>
            <person name="Figueras M.J."/>
            <person name="Perez-Cataluna A."/>
            <person name="Salas-Masso N."/>
        </authorList>
    </citation>
    <scope>NUCLEOTIDE SEQUENCE [LARGE SCALE GENOMIC DNA]</scope>
    <source>
        <strain evidence="1 2">RW17-10</strain>
    </source>
</reference>
<name>A0A363CWA0_9BACT</name>
<dbReference type="AlphaFoldDB" id="A0A363CWA0"/>
<evidence type="ECO:0000313" key="1">
    <source>
        <dbReference type="EMBL" id="PUE63359.1"/>
    </source>
</evidence>
<accession>A0A363CWA0</accession>
<evidence type="ECO:0000313" key="2">
    <source>
        <dbReference type="Proteomes" id="UP000251135"/>
    </source>
</evidence>
<keyword evidence="2" id="KW-1185">Reference proteome</keyword>
<organism evidence="1 2">
    <name type="scientific">Arcobacter caeni</name>
    <dbReference type="NCBI Taxonomy" id="1912877"/>
    <lineage>
        <taxon>Bacteria</taxon>
        <taxon>Pseudomonadati</taxon>
        <taxon>Campylobacterota</taxon>
        <taxon>Epsilonproteobacteria</taxon>
        <taxon>Campylobacterales</taxon>
        <taxon>Arcobacteraceae</taxon>
        <taxon>Arcobacter</taxon>
    </lineage>
</organism>
<gene>
    <name evidence="1" type="ORF">B0174_11640</name>
</gene>
<proteinExistence type="predicted"/>
<dbReference type="OrthoDB" id="5346654at2"/>
<dbReference type="RefSeq" id="WP_108561205.1">
    <property type="nucleotide sequence ID" value="NZ_MUXE01000026.1"/>
</dbReference>
<dbReference type="EMBL" id="MUXE01000026">
    <property type="protein sequence ID" value="PUE63359.1"/>
    <property type="molecule type" value="Genomic_DNA"/>
</dbReference>
<sequence>MNSIEELEKLLKTEVLVQVNEEIKTIEKLIKKQKNNEDLKIELNYMLDVKKYYDEVITHIEGKILKEEDAVKILQDLEDMTDDEDDI</sequence>
<dbReference type="Proteomes" id="UP000251135">
    <property type="component" value="Unassembled WGS sequence"/>
</dbReference>
<comment type="caution">
    <text evidence="1">The sequence shown here is derived from an EMBL/GenBank/DDBJ whole genome shotgun (WGS) entry which is preliminary data.</text>
</comment>